<dbReference type="InterPro" id="IPR014001">
    <property type="entry name" value="Helicase_ATP-bd"/>
</dbReference>
<keyword evidence="1 7" id="KW-0547">Nucleotide-binding</keyword>
<protein>
    <recommendedName>
        <fullName evidence="7">ATP-dependent RNA helicase</fullName>
        <ecNumber evidence="7">3.6.4.13</ecNumber>
    </recommendedName>
</protein>
<feature type="domain" description="Helicase ATP-binding" evidence="9">
    <location>
        <begin position="101"/>
        <end position="275"/>
    </location>
</feature>
<proteinExistence type="inferred from homology"/>
<dbReference type="EC" id="3.6.4.13" evidence="7"/>
<evidence type="ECO:0000256" key="3">
    <source>
        <dbReference type="ARBA" id="ARBA00022806"/>
    </source>
</evidence>
<dbReference type="GO" id="GO:0016787">
    <property type="term" value="F:hydrolase activity"/>
    <property type="evidence" value="ECO:0007669"/>
    <property type="project" value="UniProtKB-KW"/>
</dbReference>
<evidence type="ECO:0000256" key="5">
    <source>
        <dbReference type="ARBA" id="ARBA00022884"/>
    </source>
</evidence>
<feature type="domain" description="DEAD-box RNA helicase Q" evidence="11">
    <location>
        <begin position="70"/>
        <end position="98"/>
    </location>
</feature>
<dbReference type="SUPFAM" id="SSF52540">
    <property type="entry name" value="P-loop containing nucleoside triphosphate hydrolases"/>
    <property type="match status" value="1"/>
</dbReference>
<feature type="compositionally biased region" description="Basic and acidic residues" evidence="8">
    <location>
        <begin position="522"/>
        <end position="541"/>
    </location>
</feature>
<comment type="catalytic activity">
    <reaction evidence="7">
        <text>ATP + H2O = ADP + phosphate + H(+)</text>
        <dbReference type="Rhea" id="RHEA:13065"/>
        <dbReference type="ChEBI" id="CHEBI:15377"/>
        <dbReference type="ChEBI" id="CHEBI:15378"/>
        <dbReference type="ChEBI" id="CHEBI:30616"/>
        <dbReference type="ChEBI" id="CHEBI:43474"/>
        <dbReference type="ChEBI" id="CHEBI:456216"/>
        <dbReference type="EC" id="3.6.4.13"/>
    </reaction>
</comment>
<feature type="region of interest" description="Disordered" evidence="8">
    <location>
        <begin position="1"/>
        <end position="42"/>
    </location>
</feature>
<evidence type="ECO:0000313" key="12">
    <source>
        <dbReference type="Proteomes" id="UP000515154"/>
    </source>
</evidence>
<keyword evidence="3 7" id="KW-0347">Helicase</keyword>
<evidence type="ECO:0000259" key="11">
    <source>
        <dbReference type="PROSITE" id="PS51195"/>
    </source>
</evidence>
<dbReference type="InterPro" id="IPR001650">
    <property type="entry name" value="Helicase_C-like"/>
</dbReference>
<accession>A0A6P7U9Z4</accession>
<keyword evidence="4 7" id="KW-0067">ATP-binding</keyword>
<gene>
    <name evidence="13" type="primary">LOC115232445</name>
</gene>
<evidence type="ECO:0000256" key="8">
    <source>
        <dbReference type="SAM" id="MobiDB-lite"/>
    </source>
</evidence>
<feature type="compositionally biased region" description="Acidic residues" evidence="8">
    <location>
        <begin position="777"/>
        <end position="794"/>
    </location>
</feature>
<keyword evidence="2 7" id="KW-0378">Hydrolase</keyword>
<dbReference type="Pfam" id="PF00270">
    <property type="entry name" value="DEAD"/>
    <property type="match status" value="1"/>
</dbReference>
<evidence type="ECO:0000256" key="7">
    <source>
        <dbReference type="RuleBase" id="RU365068"/>
    </source>
</evidence>
<dbReference type="GO" id="GO:0003723">
    <property type="term" value="F:RNA binding"/>
    <property type="evidence" value="ECO:0007669"/>
    <property type="project" value="UniProtKB-UniRule"/>
</dbReference>
<dbReference type="Pfam" id="PF13959">
    <property type="entry name" value="CTE_SPB4"/>
    <property type="match status" value="1"/>
</dbReference>
<dbReference type="SMART" id="SM01178">
    <property type="entry name" value="DUF4217"/>
    <property type="match status" value="1"/>
</dbReference>
<dbReference type="PROSITE" id="PS51195">
    <property type="entry name" value="Q_MOTIF"/>
    <property type="match status" value="1"/>
</dbReference>
<dbReference type="InterPro" id="IPR011545">
    <property type="entry name" value="DEAD/DEAH_box_helicase_dom"/>
</dbReference>
<dbReference type="InterPro" id="IPR000629">
    <property type="entry name" value="RNA-helicase_DEAD-box_CS"/>
</dbReference>
<comment type="domain">
    <text evidence="7">The Q motif is unique to and characteristic of the DEAD box family of RNA helicases and controls ATP binding and hydrolysis.</text>
</comment>
<dbReference type="SMART" id="SM00490">
    <property type="entry name" value="HELICc"/>
    <property type="match status" value="1"/>
</dbReference>
<keyword evidence="12" id="KW-1185">Reference proteome</keyword>
<dbReference type="PROSITE" id="PS51192">
    <property type="entry name" value="HELICASE_ATP_BIND_1"/>
    <property type="match status" value="1"/>
</dbReference>
<feature type="compositionally biased region" description="Basic residues" evidence="8">
    <location>
        <begin position="12"/>
        <end position="21"/>
    </location>
</feature>
<evidence type="ECO:0000259" key="10">
    <source>
        <dbReference type="PROSITE" id="PS51194"/>
    </source>
</evidence>
<dbReference type="Pfam" id="PF00271">
    <property type="entry name" value="Helicase_C"/>
    <property type="match status" value="1"/>
</dbReference>
<name>A0A6P7U9Z4_9MOLL</name>
<feature type="region of interest" description="Disordered" evidence="8">
    <location>
        <begin position="522"/>
        <end position="616"/>
    </location>
</feature>
<feature type="compositionally biased region" description="Polar residues" evidence="8">
    <location>
        <begin position="1"/>
        <end position="10"/>
    </location>
</feature>
<feature type="compositionally biased region" description="Low complexity" evidence="8">
    <location>
        <begin position="579"/>
        <end position="593"/>
    </location>
</feature>
<dbReference type="Gene3D" id="3.40.50.300">
    <property type="entry name" value="P-loop containing nucleotide triphosphate hydrolases"/>
    <property type="match status" value="2"/>
</dbReference>
<dbReference type="SMART" id="SM00487">
    <property type="entry name" value="DEXDc"/>
    <property type="match status" value="1"/>
</dbReference>
<dbReference type="RefSeq" id="XP_029658182.1">
    <property type="nucleotide sequence ID" value="XM_029802322.2"/>
</dbReference>
<feature type="domain" description="Helicase C-terminal" evidence="10">
    <location>
        <begin position="290"/>
        <end position="455"/>
    </location>
</feature>
<dbReference type="InterPro" id="IPR027417">
    <property type="entry name" value="P-loop_NTPase"/>
</dbReference>
<reference evidence="13" key="1">
    <citation type="submission" date="2025-08" db="UniProtKB">
        <authorList>
            <consortium name="RefSeq"/>
        </authorList>
    </citation>
    <scope>IDENTIFICATION</scope>
</reference>
<feature type="compositionally biased region" description="Acidic residues" evidence="8">
    <location>
        <begin position="542"/>
        <end position="559"/>
    </location>
</feature>
<sequence>MFPDRSTNAGKFQHKKKSRDKRPKDKEFAGKKGEKKRKELLTSSKPLKNIDAEIRALKEKHVQINPAAIRKFTDFPLSVSTQIGLKNSGFIMPTEIQKESIGIGLQGHDVLAAAKTGSGKTLAFLIPLLECLYCQKWTNLDGLGALVISPTRELAYQTFAVLRRIGKQHDFSAGLTVGGMNLKEESKKIMYTNIVICTPGRLLQHMDETPNFNAHNLQILILDEADRILDLGFAETMNAILENLPPSRQTLLFSATQTKSVKDLARLSLNKDNLFYVSVDEFAEESTPSQLVQSYITCELEEKMTVLWSFLKKHLKQKILVFLSTCSQVRYIFKALCHMRPGISLHALYGKMKQRKRMEVFQQFCFKQHAVLFATDIAARGLDIPEVNWVVQLDCPEDANTYIHRVGRTARYKKNGESLLFLLPSEEKGMMENLQKKKIPIKKIQVNPKMLWDIKPRLQSQCAENTEMKDNAKKAFISYIRSVFLMSNKSIFDVKNLDLGNFSCSLGLEVIPRVRFLEKEEKQRLKKEADNSVKKAASKGEESDDMQSTESDESDSESEEEKHEKQAKPQPKHHISTRSGSSSDSENEASGSSDEGDSDCDKEKFSVQFGCGDDDDDDLLTFKRRIPAEPVEDVTKEVEVDNSSKTVTKSKKKTLSKISIAKRALRKNIELNTKIKFDDDGEVVKDMYKHAQTSSRETSQSDVCGINIEEAKMYMKAEDIVDKQIYHDKVNAKHKEIRFKRKEMLREKRMKNQRSVVLRTGSDEESQGYSDYGEPGNDYDENYSEDEVSNESDDNSICSSPSPPLKRKRKNTAPSRDSDNSENYDQDGLNIEDTEDLVLKLMHQS</sequence>
<dbReference type="PROSITE" id="PS00039">
    <property type="entry name" value="DEAD_ATP_HELICASE"/>
    <property type="match status" value="1"/>
</dbReference>
<dbReference type="CDD" id="cd17941">
    <property type="entry name" value="DEADc_DDX10"/>
    <property type="match status" value="1"/>
</dbReference>
<comment type="similarity">
    <text evidence="7">Belongs to the DEAD box helicase family.</text>
</comment>
<dbReference type="CDD" id="cd18787">
    <property type="entry name" value="SF2_C_DEAD"/>
    <property type="match status" value="1"/>
</dbReference>
<dbReference type="InterPro" id="IPR014014">
    <property type="entry name" value="RNA_helicase_DEAD_Q_motif"/>
</dbReference>
<dbReference type="AlphaFoldDB" id="A0A6P7U9Z4"/>
<evidence type="ECO:0000256" key="6">
    <source>
        <dbReference type="PROSITE-ProRule" id="PRU00552"/>
    </source>
</evidence>
<dbReference type="PROSITE" id="PS51194">
    <property type="entry name" value="HELICASE_CTER"/>
    <property type="match status" value="1"/>
</dbReference>
<dbReference type="Proteomes" id="UP000515154">
    <property type="component" value="Linkage group LG2"/>
</dbReference>
<evidence type="ECO:0000259" key="9">
    <source>
        <dbReference type="PROSITE" id="PS51192"/>
    </source>
</evidence>
<dbReference type="GO" id="GO:0005524">
    <property type="term" value="F:ATP binding"/>
    <property type="evidence" value="ECO:0007669"/>
    <property type="project" value="UniProtKB-UniRule"/>
</dbReference>
<dbReference type="InterPro" id="IPR025313">
    <property type="entry name" value="SPB4-like_CTE"/>
</dbReference>
<feature type="compositionally biased region" description="Basic and acidic residues" evidence="8">
    <location>
        <begin position="22"/>
        <end position="40"/>
    </location>
</feature>
<evidence type="ECO:0000313" key="13">
    <source>
        <dbReference type="RefSeq" id="XP_029658182.1"/>
    </source>
</evidence>
<keyword evidence="5 7" id="KW-0694">RNA-binding</keyword>
<evidence type="ECO:0000256" key="4">
    <source>
        <dbReference type="ARBA" id="ARBA00022840"/>
    </source>
</evidence>
<evidence type="ECO:0000256" key="1">
    <source>
        <dbReference type="ARBA" id="ARBA00022741"/>
    </source>
</evidence>
<feature type="region of interest" description="Disordered" evidence="8">
    <location>
        <begin position="748"/>
        <end position="831"/>
    </location>
</feature>
<feature type="short sequence motif" description="Q motif" evidence="6">
    <location>
        <begin position="70"/>
        <end position="98"/>
    </location>
</feature>
<organism evidence="12 13">
    <name type="scientific">Octopus sinensis</name>
    <name type="common">East Asian common octopus</name>
    <dbReference type="NCBI Taxonomy" id="2607531"/>
    <lineage>
        <taxon>Eukaryota</taxon>
        <taxon>Metazoa</taxon>
        <taxon>Spiralia</taxon>
        <taxon>Lophotrochozoa</taxon>
        <taxon>Mollusca</taxon>
        <taxon>Cephalopoda</taxon>
        <taxon>Coleoidea</taxon>
        <taxon>Octopodiformes</taxon>
        <taxon>Octopoda</taxon>
        <taxon>Incirrata</taxon>
        <taxon>Octopodidae</taxon>
        <taxon>Octopus</taxon>
    </lineage>
</organism>
<feature type="compositionally biased region" description="Acidic residues" evidence="8">
    <location>
        <begin position="820"/>
        <end position="831"/>
    </location>
</feature>
<dbReference type="PANTHER" id="PTHR24031">
    <property type="entry name" value="RNA HELICASE"/>
    <property type="match status" value="1"/>
</dbReference>
<evidence type="ECO:0000256" key="2">
    <source>
        <dbReference type="ARBA" id="ARBA00022801"/>
    </source>
</evidence>
<dbReference type="KEGG" id="osn:115232445"/>
<dbReference type="GO" id="GO:0003724">
    <property type="term" value="F:RNA helicase activity"/>
    <property type="evidence" value="ECO:0007669"/>
    <property type="project" value="UniProtKB-EC"/>
</dbReference>
<comment type="function">
    <text evidence="7">RNA helicase.</text>
</comment>